<feature type="domain" description="Gram-positive cocci surface proteins LPxTG" evidence="8">
    <location>
        <begin position="405"/>
        <end position="440"/>
    </location>
</feature>
<name>A0A1B9NI29_9MICO</name>
<dbReference type="Gene3D" id="2.60.40.10">
    <property type="entry name" value="Immunoglobulins"/>
    <property type="match status" value="2"/>
</dbReference>
<dbReference type="InterPro" id="IPR026466">
    <property type="entry name" value="Fim_isopep_form_D2_dom"/>
</dbReference>
<dbReference type="Pfam" id="PF17802">
    <property type="entry name" value="SpaA"/>
    <property type="match status" value="1"/>
</dbReference>
<evidence type="ECO:0000256" key="7">
    <source>
        <dbReference type="SAM" id="SignalP"/>
    </source>
</evidence>
<dbReference type="InterPro" id="IPR013783">
    <property type="entry name" value="Ig-like_fold"/>
</dbReference>
<dbReference type="Pfam" id="PF00746">
    <property type="entry name" value="Gram_pos_anchor"/>
    <property type="match status" value="1"/>
</dbReference>
<keyword evidence="6" id="KW-1133">Transmembrane helix</keyword>
<dbReference type="InterPro" id="IPR032364">
    <property type="entry name" value="GramPos_pilinD1_N"/>
</dbReference>
<evidence type="ECO:0000259" key="9">
    <source>
        <dbReference type="Pfam" id="PF16555"/>
    </source>
</evidence>
<organism evidence="12 13">
    <name type="scientific">Microbacterium sediminis</name>
    <dbReference type="NCBI Taxonomy" id="904291"/>
    <lineage>
        <taxon>Bacteria</taxon>
        <taxon>Bacillati</taxon>
        <taxon>Actinomycetota</taxon>
        <taxon>Actinomycetes</taxon>
        <taxon>Micrococcales</taxon>
        <taxon>Microbacteriaceae</taxon>
        <taxon>Microbacterium</taxon>
    </lineage>
</organism>
<accession>A0A1B9NI29</accession>
<keyword evidence="5" id="KW-0572">Peptidoglycan-anchor</keyword>
<dbReference type="GO" id="GO:0005975">
    <property type="term" value="P:carbohydrate metabolic process"/>
    <property type="evidence" value="ECO:0007669"/>
    <property type="project" value="UniProtKB-ARBA"/>
</dbReference>
<evidence type="ECO:0000313" key="12">
    <source>
        <dbReference type="EMBL" id="OCG76224.1"/>
    </source>
</evidence>
<dbReference type="InterPro" id="IPR041033">
    <property type="entry name" value="SpaA_PFL_dom_1"/>
</dbReference>
<feature type="transmembrane region" description="Helical" evidence="6">
    <location>
        <begin position="417"/>
        <end position="436"/>
    </location>
</feature>
<feature type="domain" description="Gram-positive pilin subunit D1 N-terminal" evidence="9">
    <location>
        <begin position="36"/>
        <end position="172"/>
    </location>
</feature>
<evidence type="ECO:0000256" key="6">
    <source>
        <dbReference type="SAM" id="Phobius"/>
    </source>
</evidence>
<dbReference type="AlphaFoldDB" id="A0A1B9NI29"/>
<gene>
    <name evidence="12" type="ORF">A7J15_12435</name>
</gene>
<dbReference type="NCBIfam" id="NF033902">
    <property type="entry name" value="iso_D2_wall_anc"/>
    <property type="match status" value="1"/>
</dbReference>
<keyword evidence="13" id="KW-1185">Reference proteome</keyword>
<dbReference type="PANTHER" id="PTHR36108">
    <property type="entry name" value="COLOSSIN-B-RELATED"/>
    <property type="match status" value="1"/>
</dbReference>
<evidence type="ECO:0000256" key="3">
    <source>
        <dbReference type="ARBA" id="ARBA00022525"/>
    </source>
</evidence>
<keyword evidence="3" id="KW-0964">Secreted</keyword>
<dbReference type="SUPFAM" id="SSF49478">
    <property type="entry name" value="Cna protein B-type domain"/>
    <property type="match status" value="1"/>
</dbReference>
<evidence type="ECO:0000259" key="11">
    <source>
        <dbReference type="Pfam" id="PF20623"/>
    </source>
</evidence>
<keyword evidence="2" id="KW-0134">Cell wall</keyword>
<dbReference type="Pfam" id="PF16555">
    <property type="entry name" value="GramPos_pilinD1"/>
    <property type="match status" value="1"/>
</dbReference>
<evidence type="ECO:0008006" key="14">
    <source>
        <dbReference type="Google" id="ProtNLM"/>
    </source>
</evidence>
<dbReference type="Pfam" id="PF20623">
    <property type="entry name" value="Sgo0707_N2"/>
    <property type="match status" value="1"/>
</dbReference>
<feature type="domain" description="SpaA-like prealbumin fold" evidence="10">
    <location>
        <begin position="315"/>
        <end position="399"/>
    </location>
</feature>
<feature type="signal peptide" evidence="7">
    <location>
        <begin position="1"/>
        <end position="27"/>
    </location>
</feature>
<dbReference type="NCBIfam" id="TIGR04226">
    <property type="entry name" value="RrgB_K2N_iso_D2"/>
    <property type="match status" value="1"/>
</dbReference>
<dbReference type="InterPro" id="IPR046473">
    <property type="entry name" value="Sgo0707-like_N2"/>
</dbReference>
<dbReference type="STRING" id="904291.A7J15_12435"/>
<comment type="similarity">
    <text evidence="1">Belongs to the serine-aspartate repeat-containing protein (SDr) family.</text>
</comment>
<evidence type="ECO:0000259" key="8">
    <source>
        <dbReference type="Pfam" id="PF00746"/>
    </source>
</evidence>
<sequence>MKALATGAGALALGVLIALGATAPANAAPEVDPAATGSINVHKLAQPDSATGLPHNGTQVDTTGLTPLEGVTFSVQRVTDIDLTDPADWQILEGLDAATVAAQHTLGAPQSQVTDERGDAVFAGLPIGVYLVSETDPGQNGITIAGEPFLVSVPTPLEGDWIYDVHVYPKNTVTTAPVKTVDDADAFVIGDAVAWTITAKVPAVVDGQRLTHFALTDSLDSRLDYVGASVSVEGVTLDAADYTITPGPAFAVSFTASGLAKLENAAGATITVVIDTTVNAIGDGAIENSATVFVNDPDHSNGLESVPVTTSWGSLRVLKHGGDDTDLTLAGAEFDVHNAAGEVVAHIVTGEDGIAVIDLKAGDYTLVETAAPLGYVLDPTPIPVTVVEGATASTQVTVSNEQVPAFQLPLTGGDGTALFIAAGVAIALLGAGIGLTRRRTAA</sequence>
<keyword evidence="6" id="KW-0812">Transmembrane</keyword>
<evidence type="ECO:0000256" key="4">
    <source>
        <dbReference type="ARBA" id="ARBA00022729"/>
    </source>
</evidence>
<protein>
    <recommendedName>
        <fullName evidence="14">Isopeptide-forming domain-containing fimbrial protein</fullName>
    </recommendedName>
</protein>
<dbReference type="Gene3D" id="2.60.40.740">
    <property type="match status" value="1"/>
</dbReference>
<evidence type="ECO:0000259" key="10">
    <source>
        <dbReference type="Pfam" id="PF17802"/>
    </source>
</evidence>
<keyword evidence="6" id="KW-0472">Membrane</keyword>
<evidence type="ECO:0000256" key="2">
    <source>
        <dbReference type="ARBA" id="ARBA00022512"/>
    </source>
</evidence>
<dbReference type="InterPro" id="IPR048052">
    <property type="entry name" value="FM1-like"/>
</dbReference>
<keyword evidence="4 7" id="KW-0732">Signal</keyword>
<proteinExistence type="inferred from homology"/>
<dbReference type="EMBL" id="LXMD01000005">
    <property type="protein sequence ID" value="OCG76224.1"/>
    <property type="molecule type" value="Genomic_DNA"/>
</dbReference>
<feature type="domain" description="Sgo0707-like N2" evidence="11">
    <location>
        <begin position="175"/>
        <end position="295"/>
    </location>
</feature>
<dbReference type="NCBIfam" id="TIGR01167">
    <property type="entry name" value="LPXTG_anchor"/>
    <property type="match status" value="1"/>
</dbReference>
<evidence type="ECO:0000256" key="5">
    <source>
        <dbReference type="ARBA" id="ARBA00023088"/>
    </source>
</evidence>
<dbReference type="Proteomes" id="UP000093355">
    <property type="component" value="Unassembled WGS sequence"/>
</dbReference>
<reference evidence="12 13" key="1">
    <citation type="submission" date="2016-05" db="EMBL/GenBank/DDBJ databases">
        <authorList>
            <person name="Lavstsen T."/>
            <person name="Jespersen J.S."/>
        </authorList>
    </citation>
    <scope>NUCLEOTIDE SEQUENCE [LARGE SCALE GENOMIC DNA]</scope>
    <source>
        <strain evidence="12 13">YLB-01</strain>
    </source>
</reference>
<dbReference type="InterPro" id="IPR019931">
    <property type="entry name" value="LPXTG_anchor"/>
</dbReference>
<evidence type="ECO:0000256" key="1">
    <source>
        <dbReference type="ARBA" id="ARBA00007257"/>
    </source>
</evidence>
<evidence type="ECO:0000313" key="13">
    <source>
        <dbReference type="Proteomes" id="UP000093355"/>
    </source>
</evidence>
<comment type="caution">
    <text evidence="12">The sequence shown here is derived from an EMBL/GenBank/DDBJ whole genome shotgun (WGS) entry which is preliminary data.</text>
</comment>
<dbReference type="PANTHER" id="PTHR36108:SF13">
    <property type="entry name" value="COLOSSIN-B-RELATED"/>
    <property type="match status" value="1"/>
</dbReference>
<feature type="chain" id="PRO_5008632021" description="Isopeptide-forming domain-containing fimbrial protein" evidence="7">
    <location>
        <begin position="28"/>
        <end position="442"/>
    </location>
</feature>